<gene>
    <name evidence="5" type="ORF">QJS04_geneDACA003577</name>
</gene>
<feature type="domain" description="4'-phosphopantetheinyl transferase N-terminal" evidence="4">
    <location>
        <begin position="14"/>
        <end position="119"/>
    </location>
</feature>
<dbReference type="GO" id="GO:0005829">
    <property type="term" value="C:cytosol"/>
    <property type="evidence" value="ECO:0007669"/>
    <property type="project" value="TreeGrafter"/>
</dbReference>
<evidence type="ECO:0000313" key="5">
    <source>
        <dbReference type="EMBL" id="KAK1277898.1"/>
    </source>
</evidence>
<evidence type="ECO:0000256" key="2">
    <source>
        <dbReference type="ARBA" id="ARBA00022679"/>
    </source>
</evidence>
<evidence type="ECO:0000259" key="3">
    <source>
        <dbReference type="Pfam" id="PF01648"/>
    </source>
</evidence>
<proteinExistence type="predicted"/>
<reference evidence="5" key="2">
    <citation type="submission" date="2023-06" db="EMBL/GenBank/DDBJ databases">
        <authorList>
            <person name="Ma L."/>
            <person name="Liu K.-W."/>
            <person name="Li Z."/>
            <person name="Hsiao Y.-Y."/>
            <person name="Qi Y."/>
            <person name="Fu T."/>
            <person name="Tang G."/>
            <person name="Zhang D."/>
            <person name="Sun W.-H."/>
            <person name="Liu D.-K."/>
            <person name="Li Y."/>
            <person name="Chen G.-Z."/>
            <person name="Liu X.-D."/>
            <person name="Liao X.-Y."/>
            <person name="Jiang Y.-T."/>
            <person name="Yu X."/>
            <person name="Hao Y."/>
            <person name="Huang J."/>
            <person name="Zhao X.-W."/>
            <person name="Ke S."/>
            <person name="Chen Y.-Y."/>
            <person name="Wu W.-L."/>
            <person name="Hsu J.-L."/>
            <person name="Lin Y.-F."/>
            <person name="Huang M.-D."/>
            <person name="Li C.-Y."/>
            <person name="Huang L."/>
            <person name="Wang Z.-W."/>
            <person name="Zhao X."/>
            <person name="Zhong W.-Y."/>
            <person name="Peng D.-H."/>
            <person name="Ahmad S."/>
            <person name="Lan S."/>
            <person name="Zhang J.-S."/>
            <person name="Tsai W.-C."/>
            <person name="Van De Peer Y."/>
            <person name="Liu Z.-J."/>
        </authorList>
    </citation>
    <scope>NUCLEOTIDE SEQUENCE</scope>
    <source>
        <strain evidence="5">SCP</strain>
        <tissue evidence="5">Leaves</tissue>
    </source>
</reference>
<dbReference type="AlphaFoldDB" id="A0AAV9BPK9"/>
<dbReference type="Proteomes" id="UP001179952">
    <property type="component" value="Unassembled WGS sequence"/>
</dbReference>
<dbReference type="FunFam" id="3.90.470.20:FF:000003">
    <property type="entry name" value="L-aminoadipate-semialdehyde dehydrogenase-phosphopantetheinyl transferase"/>
    <property type="match status" value="1"/>
</dbReference>
<reference evidence="5" key="1">
    <citation type="journal article" date="2023" name="Nat. Commun.">
        <title>Diploid and tetraploid genomes of Acorus and the evolution of monocots.</title>
        <authorList>
            <person name="Ma L."/>
            <person name="Liu K.W."/>
            <person name="Li Z."/>
            <person name="Hsiao Y.Y."/>
            <person name="Qi Y."/>
            <person name="Fu T."/>
            <person name="Tang G.D."/>
            <person name="Zhang D."/>
            <person name="Sun W.H."/>
            <person name="Liu D.K."/>
            <person name="Li Y."/>
            <person name="Chen G.Z."/>
            <person name="Liu X.D."/>
            <person name="Liao X.Y."/>
            <person name="Jiang Y.T."/>
            <person name="Yu X."/>
            <person name="Hao Y."/>
            <person name="Huang J."/>
            <person name="Zhao X.W."/>
            <person name="Ke S."/>
            <person name="Chen Y.Y."/>
            <person name="Wu W.L."/>
            <person name="Hsu J.L."/>
            <person name="Lin Y.F."/>
            <person name="Huang M.D."/>
            <person name="Li C.Y."/>
            <person name="Huang L."/>
            <person name="Wang Z.W."/>
            <person name="Zhao X."/>
            <person name="Zhong W.Y."/>
            <person name="Peng D.H."/>
            <person name="Ahmad S."/>
            <person name="Lan S."/>
            <person name="Zhang J.S."/>
            <person name="Tsai W.C."/>
            <person name="Van de Peer Y."/>
            <person name="Liu Z.J."/>
        </authorList>
    </citation>
    <scope>NUCLEOTIDE SEQUENCE</scope>
    <source>
        <strain evidence="5">SCP</strain>
    </source>
</reference>
<feature type="domain" description="4'-phosphopantetheinyl transferase" evidence="3">
    <location>
        <begin position="123"/>
        <end position="230"/>
    </location>
</feature>
<dbReference type="InterPro" id="IPR037143">
    <property type="entry name" value="4-PPantetheinyl_Trfase_dom_sf"/>
</dbReference>
<dbReference type="EC" id="2.7.8.7" evidence="1"/>
<dbReference type="FunFam" id="3.90.470.20:FF:000013">
    <property type="entry name" value="L-aminoadipate-semialdehyde dehydrogenase-phosphopantetheinyl transferase"/>
    <property type="match status" value="1"/>
</dbReference>
<dbReference type="InterPro" id="IPR008278">
    <property type="entry name" value="4-PPantetheinyl_Trfase_dom"/>
</dbReference>
<sequence length="295" mass="34099">MERGVHRWLVDVSRWDPPDDLFSSVVSLLPLHERPSITRFVFSSSKFVKFEDRKRALVSRLLQYALVHEVLGIPFDEIIIKRTIEGKPYLENGKGSLDFPNFNFNASHHGDYVGIASEPICLVGLDIVSHSAPKQERAIDFVSNFSSYFTSLEWNNIINAGTSDEILAEFYKYWCLKEAYIKAIGVGLGYRLDRLEFHHIGWTNISVCIDGEESMEWRFWLLELENKHWAGIARGHPKRAVDSYRRTLSRDDFNDEEYCSGLFLPNTDFMLRTVEQLIPVSTSRQNTTLPVEMLE</sequence>
<dbReference type="Gene3D" id="3.90.470.20">
    <property type="entry name" value="4'-phosphopantetheinyl transferase domain"/>
    <property type="match status" value="2"/>
</dbReference>
<dbReference type="GO" id="GO:0008897">
    <property type="term" value="F:holo-[acyl-carrier-protein] synthase activity"/>
    <property type="evidence" value="ECO:0007669"/>
    <property type="project" value="UniProtKB-EC"/>
</dbReference>
<dbReference type="GO" id="GO:0000287">
    <property type="term" value="F:magnesium ion binding"/>
    <property type="evidence" value="ECO:0007669"/>
    <property type="project" value="InterPro"/>
</dbReference>
<protein>
    <recommendedName>
        <fullName evidence="1">holo-[acyl-carrier-protein] synthase</fullName>
        <ecNumber evidence="1">2.7.8.7</ecNumber>
    </recommendedName>
</protein>
<dbReference type="SUPFAM" id="SSF56214">
    <property type="entry name" value="4'-phosphopantetheinyl transferase"/>
    <property type="match status" value="2"/>
</dbReference>
<name>A0AAV9BPK9_ACOGR</name>
<evidence type="ECO:0000259" key="4">
    <source>
        <dbReference type="Pfam" id="PF22624"/>
    </source>
</evidence>
<comment type="caution">
    <text evidence="5">The sequence shown here is derived from an EMBL/GenBank/DDBJ whole genome shotgun (WGS) entry which is preliminary data.</text>
</comment>
<evidence type="ECO:0000313" key="6">
    <source>
        <dbReference type="Proteomes" id="UP001179952"/>
    </source>
</evidence>
<dbReference type="EMBL" id="JAUJYN010000002">
    <property type="protein sequence ID" value="KAK1277898.1"/>
    <property type="molecule type" value="Genomic_DNA"/>
</dbReference>
<dbReference type="PANTHER" id="PTHR12215">
    <property type="entry name" value="PHOSPHOPANTETHEINE TRANSFERASE"/>
    <property type="match status" value="1"/>
</dbReference>
<organism evidence="5 6">
    <name type="scientific">Acorus gramineus</name>
    <name type="common">Dwarf sweet flag</name>
    <dbReference type="NCBI Taxonomy" id="55184"/>
    <lineage>
        <taxon>Eukaryota</taxon>
        <taxon>Viridiplantae</taxon>
        <taxon>Streptophyta</taxon>
        <taxon>Embryophyta</taxon>
        <taxon>Tracheophyta</taxon>
        <taxon>Spermatophyta</taxon>
        <taxon>Magnoliopsida</taxon>
        <taxon>Liliopsida</taxon>
        <taxon>Acoraceae</taxon>
        <taxon>Acorus</taxon>
    </lineage>
</organism>
<dbReference type="Pfam" id="PF01648">
    <property type="entry name" value="ACPS"/>
    <property type="match status" value="1"/>
</dbReference>
<dbReference type="InterPro" id="IPR050559">
    <property type="entry name" value="P-Pant_transferase_sf"/>
</dbReference>
<dbReference type="GO" id="GO:0019878">
    <property type="term" value="P:lysine biosynthetic process via aminoadipic acid"/>
    <property type="evidence" value="ECO:0007669"/>
    <property type="project" value="TreeGrafter"/>
</dbReference>
<dbReference type="Pfam" id="PF22624">
    <property type="entry name" value="AASDHPPT_N"/>
    <property type="match status" value="1"/>
</dbReference>
<dbReference type="PANTHER" id="PTHR12215:SF10">
    <property type="entry name" value="L-AMINOADIPATE-SEMIALDEHYDE DEHYDROGENASE-PHOSPHOPANTETHEINYL TRANSFERASE"/>
    <property type="match status" value="1"/>
</dbReference>
<evidence type="ECO:0000256" key="1">
    <source>
        <dbReference type="ARBA" id="ARBA00013172"/>
    </source>
</evidence>
<keyword evidence="6" id="KW-1185">Reference proteome</keyword>
<keyword evidence="2" id="KW-0808">Transferase</keyword>
<dbReference type="InterPro" id="IPR055066">
    <property type="entry name" value="AASDHPPT_N"/>
</dbReference>
<accession>A0AAV9BPK9</accession>